<evidence type="ECO:0000313" key="1">
    <source>
        <dbReference type="EMBL" id="GAH53933.1"/>
    </source>
</evidence>
<proteinExistence type="predicted"/>
<feature type="non-terminal residue" evidence="1">
    <location>
        <position position="57"/>
    </location>
</feature>
<name>X1I8M7_9ZZZZ</name>
<accession>X1I8M7</accession>
<comment type="caution">
    <text evidence="1">The sequence shown here is derived from an EMBL/GenBank/DDBJ whole genome shotgun (WGS) entry which is preliminary data.</text>
</comment>
<dbReference type="AlphaFoldDB" id="X1I8M7"/>
<reference evidence="1" key="1">
    <citation type="journal article" date="2014" name="Front. Microbiol.">
        <title>High frequency of phylogenetically diverse reductive dehalogenase-homologous genes in deep subseafloor sedimentary metagenomes.</title>
        <authorList>
            <person name="Kawai M."/>
            <person name="Futagami T."/>
            <person name="Toyoda A."/>
            <person name="Takaki Y."/>
            <person name="Nishi S."/>
            <person name="Hori S."/>
            <person name="Arai W."/>
            <person name="Tsubouchi T."/>
            <person name="Morono Y."/>
            <person name="Uchiyama I."/>
            <person name="Ito T."/>
            <person name="Fujiyama A."/>
            <person name="Inagaki F."/>
            <person name="Takami H."/>
        </authorList>
    </citation>
    <scope>NUCLEOTIDE SEQUENCE</scope>
    <source>
        <strain evidence="1">Expedition CK06-06</strain>
    </source>
</reference>
<sequence>MVHLVLEEYFREIVKGEDFTYEVDDFQKFTKKFVEWGVEKDSYLGKRLMRDYFKLCE</sequence>
<gene>
    <name evidence="1" type="ORF">S03H2_26738</name>
</gene>
<organism evidence="1">
    <name type="scientific">marine sediment metagenome</name>
    <dbReference type="NCBI Taxonomy" id="412755"/>
    <lineage>
        <taxon>unclassified sequences</taxon>
        <taxon>metagenomes</taxon>
        <taxon>ecological metagenomes</taxon>
    </lineage>
</organism>
<dbReference type="EMBL" id="BARU01015643">
    <property type="protein sequence ID" value="GAH53933.1"/>
    <property type="molecule type" value="Genomic_DNA"/>
</dbReference>
<protein>
    <submittedName>
        <fullName evidence="1">Uncharacterized protein</fullName>
    </submittedName>
</protein>